<organism evidence="2 3">
    <name type="scientific">Terrimonas ginsenosidimutans</name>
    <dbReference type="NCBI Taxonomy" id="2908004"/>
    <lineage>
        <taxon>Bacteria</taxon>
        <taxon>Pseudomonadati</taxon>
        <taxon>Bacteroidota</taxon>
        <taxon>Chitinophagia</taxon>
        <taxon>Chitinophagales</taxon>
        <taxon>Chitinophagaceae</taxon>
        <taxon>Terrimonas</taxon>
    </lineage>
</organism>
<sequence length="115" mass="13362">MNNPPLQGSSTIQALTEANETLLKSKSRLQQDLLGLKKQLLTQEHQCQLWQTEAGKLDEFRLKLVSKEQDIAEQLAYQQKLLEEIRDLREALMALSTENLRLKKRKWYQVLLGKS</sequence>
<evidence type="ECO:0000313" key="2">
    <source>
        <dbReference type="EMBL" id="MCG2615714.1"/>
    </source>
</evidence>
<name>A0ABS9KTV5_9BACT</name>
<accession>A0ABS9KTV5</accession>
<keyword evidence="3" id="KW-1185">Reference proteome</keyword>
<gene>
    <name evidence="2" type="ORF">LZZ85_15545</name>
</gene>
<feature type="coiled-coil region" evidence="1">
    <location>
        <begin position="12"/>
        <end position="39"/>
    </location>
</feature>
<evidence type="ECO:0000256" key="1">
    <source>
        <dbReference type="SAM" id="Coils"/>
    </source>
</evidence>
<reference evidence="2" key="1">
    <citation type="submission" date="2022-01" db="EMBL/GenBank/DDBJ databases">
        <authorList>
            <person name="Jo J.-H."/>
            <person name="Im W.-T."/>
        </authorList>
    </citation>
    <scope>NUCLEOTIDE SEQUENCE</scope>
    <source>
        <strain evidence="2">NA20</strain>
    </source>
</reference>
<proteinExistence type="predicted"/>
<comment type="caution">
    <text evidence="2">The sequence shown here is derived from an EMBL/GenBank/DDBJ whole genome shotgun (WGS) entry which is preliminary data.</text>
</comment>
<dbReference type="EMBL" id="JAKLTR010000009">
    <property type="protein sequence ID" value="MCG2615714.1"/>
    <property type="molecule type" value="Genomic_DNA"/>
</dbReference>
<protein>
    <submittedName>
        <fullName evidence="2">Uncharacterized protein</fullName>
    </submittedName>
</protein>
<evidence type="ECO:0000313" key="3">
    <source>
        <dbReference type="Proteomes" id="UP001165367"/>
    </source>
</evidence>
<dbReference type="Proteomes" id="UP001165367">
    <property type="component" value="Unassembled WGS sequence"/>
</dbReference>
<keyword evidence="1" id="KW-0175">Coiled coil</keyword>
<dbReference type="RefSeq" id="WP_237873779.1">
    <property type="nucleotide sequence ID" value="NZ_JAKLTR010000009.1"/>
</dbReference>
<feature type="coiled-coil region" evidence="1">
    <location>
        <begin position="78"/>
        <end position="105"/>
    </location>
</feature>